<dbReference type="GO" id="GO:0005816">
    <property type="term" value="C:spindle pole body"/>
    <property type="evidence" value="ECO:0007669"/>
    <property type="project" value="TreeGrafter"/>
</dbReference>
<keyword evidence="9" id="KW-0811">Translocation</keyword>
<feature type="transmembrane region" description="Helical" evidence="13">
    <location>
        <begin position="111"/>
        <end position="130"/>
    </location>
</feature>
<evidence type="ECO:0000256" key="7">
    <source>
        <dbReference type="ARBA" id="ARBA00022927"/>
    </source>
</evidence>
<keyword evidence="6" id="KW-0509">mRNA transport</keyword>
<evidence type="ECO:0000256" key="4">
    <source>
        <dbReference type="ARBA" id="ARBA00022448"/>
    </source>
</evidence>
<dbReference type="GO" id="GO:0030674">
    <property type="term" value="F:protein-macromolecule adaptor activity"/>
    <property type="evidence" value="ECO:0007669"/>
    <property type="project" value="TreeGrafter"/>
</dbReference>
<keyword evidence="8 13" id="KW-1133">Transmembrane helix</keyword>
<evidence type="ECO:0000256" key="10">
    <source>
        <dbReference type="ARBA" id="ARBA00023132"/>
    </source>
</evidence>
<evidence type="ECO:0000256" key="12">
    <source>
        <dbReference type="ARBA" id="ARBA00023242"/>
    </source>
</evidence>
<protein>
    <recommendedName>
        <fullName evidence="16">Nucleoporin protein Ndc1-Nup</fullName>
    </recommendedName>
</protein>
<keyword evidence="10" id="KW-0906">Nuclear pore complex</keyword>
<dbReference type="PANTHER" id="PTHR13269">
    <property type="entry name" value="NUCLEOPORIN NDC1"/>
    <property type="match status" value="1"/>
</dbReference>
<evidence type="ECO:0000256" key="8">
    <source>
        <dbReference type="ARBA" id="ARBA00022989"/>
    </source>
</evidence>
<keyword evidence="11 13" id="KW-0472">Membrane</keyword>
<dbReference type="EMBL" id="PQFF01000301">
    <property type="protein sequence ID" value="RHZ63499.1"/>
    <property type="molecule type" value="Genomic_DNA"/>
</dbReference>
<dbReference type="GO" id="GO:0070762">
    <property type="term" value="C:nuclear pore transmembrane ring"/>
    <property type="evidence" value="ECO:0007669"/>
    <property type="project" value="TreeGrafter"/>
</dbReference>
<comment type="caution">
    <text evidence="14">The sequence shown here is derived from an EMBL/GenBank/DDBJ whole genome shotgun (WGS) entry which is preliminary data.</text>
</comment>
<keyword evidence="4" id="KW-0813">Transport</keyword>
<sequence length="616" mass="73022">MNSKDNSAYGFACGSTELMKIQKTYLIVTAGFTCVTLVIFQIGISLFQNADSCSRKHNLIYDTIHAFIKLYVIGLLSVMAIRKALIQDSVRRNTTPSLLEELNQLIFKKRAYLIPLIYIVSAMSIGSTFYDLISESYKRNRKIILSPEDHEFWCPSYKKESCKSLNPMINEHYMIANVHNFILGLWFGVDFVLRKRYMLSFHIVEPRYLQTLHKELLTIWNRKKHGFIWETVVRALNFSIVFWIIKLIFWNFFFEWFPNIFIFQNTTNHYWLRAPWFDVQLFNRTIFCSIFIIMYWSAINLLFEHFFTRILSTIGVFMDPHAMLIDGLHAYNQPYYQQIAFLELWHISNFDPNRRSAMYADFNRKLPFNCEPHNNPTSAWAEISRICIDFILGLAQSAQDEIEGQQQRKIEMRRKHEQFKKLQASKQKIKVVKRQKNLEVKMTAETITKDREYWDMKLLEWFHPTGGYYPFFLRKIYYLVSVPLLKRSVERRTRNLFKDLYVTIYAIQALTALTVKSLHEDKHGIVQNDISNVFEVILDCLLSLEKYAQEPPLDDWDIGNPYALTSSKVLADPMIVVNVLKDSLFDLTETFMPHMNYVRLTSHHYERLDKLIHERI</sequence>
<feature type="transmembrane region" description="Helical" evidence="13">
    <location>
        <begin position="173"/>
        <end position="193"/>
    </location>
</feature>
<comment type="subcellular location">
    <subcellularLocation>
        <location evidence="1">Nucleus membrane</location>
        <topology evidence="1">Multi-pass membrane protein</topology>
    </subcellularLocation>
    <subcellularLocation>
        <location evidence="2">Nucleus</location>
        <location evidence="2">Nuclear pore complex</location>
    </subcellularLocation>
</comment>
<evidence type="ECO:0000313" key="15">
    <source>
        <dbReference type="Proteomes" id="UP000266861"/>
    </source>
</evidence>
<dbReference type="OrthoDB" id="67850at2759"/>
<evidence type="ECO:0000256" key="6">
    <source>
        <dbReference type="ARBA" id="ARBA00022816"/>
    </source>
</evidence>
<evidence type="ECO:0008006" key="16">
    <source>
        <dbReference type="Google" id="ProtNLM"/>
    </source>
</evidence>
<evidence type="ECO:0000256" key="9">
    <source>
        <dbReference type="ARBA" id="ARBA00023010"/>
    </source>
</evidence>
<feature type="transmembrane region" description="Helical" evidence="13">
    <location>
        <begin position="25"/>
        <end position="47"/>
    </location>
</feature>
<dbReference type="InterPro" id="IPR019049">
    <property type="entry name" value="Nucleoporin_prot_Ndc1/Nup"/>
</dbReference>
<dbReference type="GO" id="GO:0015031">
    <property type="term" value="P:protein transport"/>
    <property type="evidence" value="ECO:0007669"/>
    <property type="project" value="UniProtKB-KW"/>
</dbReference>
<evidence type="ECO:0000256" key="11">
    <source>
        <dbReference type="ARBA" id="ARBA00023136"/>
    </source>
</evidence>
<dbReference type="Proteomes" id="UP000266861">
    <property type="component" value="Unassembled WGS sequence"/>
</dbReference>
<comment type="similarity">
    <text evidence="3">Belongs to the NDC1 family.</text>
</comment>
<dbReference type="GO" id="GO:0031965">
    <property type="term" value="C:nuclear membrane"/>
    <property type="evidence" value="ECO:0007669"/>
    <property type="project" value="UniProtKB-SubCell"/>
</dbReference>
<evidence type="ECO:0000256" key="2">
    <source>
        <dbReference type="ARBA" id="ARBA00004567"/>
    </source>
</evidence>
<proteinExistence type="inferred from homology"/>
<dbReference type="AlphaFoldDB" id="A0A397HKC3"/>
<accession>A0A397HKC3</accession>
<evidence type="ECO:0000256" key="5">
    <source>
        <dbReference type="ARBA" id="ARBA00022692"/>
    </source>
</evidence>
<gene>
    <name evidence="14" type="ORF">Glove_329g42</name>
</gene>
<dbReference type="GO" id="GO:0051028">
    <property type="term" value="P:mRNA transport"/>
    <property type="evidence" value="ECO:0007669"/>
    <property type="project" value="UniProtKB-KW"/>
</dbReference>
<evidence type="ECO:0000256" key="1">
    <source>
        <dbReference type="ARBA" id="ARBA00004232"/>
    </source>
</evidence>
<dbReference type="Pfam" id="PF09531">
    <property type="entry name" value="Ndc1_Nup"/>
    <property type="match status" value="1"/>
</dbReference>
<evidence type="ECO:0000256" key="13">
    <source>
        <dbReference type="SAM" id="Phobius"/>
    </source>
</evidence>
<dbReference type="PANTHER" id="PTHR13269:SF6">
    <property type="entry name" value="NUCLEOPORIN NDC1"/>
    <property type="match status" value="1"/>
</dbReference>
<feature type="transmembrane region" description="Helical" evidence="13">
    <location>
        <begin position="281"/>
        <end position="303"/>
    </location>
</feature>
<dbReference type="GO" id="GO:0006999">
    <property type="term" value="P:nuclear pore organization"/>
    <property type="evidence" value="ECO:0007669"/>
    <property type="project" value="TreeGrafter"/>
</dbReference>
<dbReference type="STRING" id="1348612.A0A397HKC3"/>
<feature type="transmembrane region" description="Helical" evidence="13">
    <location>
        <begin position="59"/>
        <end position="81"/>
    </location>
</feature>
<name>A0A397HKC3_9GLOM</name>
<keyword evidence="7" id="KW-0653">Protein transport</keyword>
<organism evidence="14 15">
    <name type="scientific">Diversispora epigaea</name>
    <dbReference type="NCBI Taxonomy" id="1348612"/>
    <lineage>
        <taxon>Eukaryota</taxon>
        <taxon>Fungi</taxon>
        <taxon>Fungi incertae sedis</taxon>
        <taxon>Mucoromycota</taxon>
        <taxon>Glomeromycotina</taxon>
        <taxon>Glomeromycetes</taxon>
        <taxon>Diversisporales</taxon>
        <taxon>Diversisporaceae</taxon>
        <taxon>Diversispora</taxon>
    </lineage>
</organism>
<evidence type="ECO:0000256" key="3">
    <source>
        <dbReference type="ARBA" id="ARBA00005760"/>
    </source>
</evidence>
<keyword evidence="15" id="KW-1185">Reference proteome</keyword>
<keyword evidence="12" id="KW-0539">Nucleus</keyword>
<keyword evidence="5 13" id="KW-0812">Transmembrane</keyword>
<evidence type="ECO:0000313" key="14">
    <source>
        <dbReference type="EMBL" id="RHZ63499.1"/>
    </source>
</evidence>
<feature type="transmembrane region" description="Helical" evidence="13">
    <location>
        <begin position="232"/>
        <end position="253"/>
    </location>
</feature>
<reference evidence="14 15" key="1">
    <citation type="submission" date="2018-08" db="EMBL/GenBank/DDBJ databases">
        <title>Genome and evolution of the arbuscular mycorrhizal fungus Diversispora epigaea (formerly Glomus versiforme) and its bacterial endosymbionts.</title>
        <authorList>
            <person name="Sun X."/>
            <person name="Fei Z."/>
            <person name="Harrison M."/>
        </authorList>
    </citation>
    <scope>NUCLEOTIDE SEQUENCE [LARGE SCALE GENOMIC DNA]</scope>
    <source>
        <strain evidence="14 15">IT104</strain>
    </source>
</reference>